<evidence type="ECO:0000256" key="1">
    <source>
        <dbReference type="SAM" id="MobiDB-lite"/>
    </source>
</evidence>
<proteinExistence type="predicted"/>
<reference evidence="2 3" key="1">
    <citation type="journal article" date="2019" name="Nat. Plants">
        <title>Stout camphor tree genome fills gaps in understanding of flowering plant genome evolution.</title>
        <authorList>
            <person name="Chaw S.M."/>
            <person name="Liu Y.C."/>
            <person name="Wu Y.W."/>
            <person name="Wang H.Y."/>
            <person name="Lin C.I."/>
            <person name="Wu C.S."/>
            <person name="Ke H.M."/>
            <person name="Chang L.Y."/>
            <person name="Hsu C.Y."/>
            <person name="Yang H.T."/>
            <person name="Sudianto E."/>
            <person name="Hsu M.H."/>
            <person name="Wu K.P."/>
            <person name="Wang L.N."/>
            <person name="Leebens-Mack J.H."/>
            <person name="Tsai I.J."/>
        </authorList>
    </citation>
    <scope>NUCLEOTIDE SEQUENCE [LARGE SCALE GENOMIC DNA]</scope>
    <source>
        <strain evidence="3">cv. Chaw 1501</strain>
        <tissue evidence="2">Young leaves</tissue>
    </source>
</reference>
<organism evidence="2 3">
    <name type="scientific">Cinnamomum micranthum f. kanehirae</name>
    <dbReference type="NCBI Taxonomy" id="337451"/>
    <lineage>
        <taxon>Eukaryota</taxon>
        <taxon>Viridiplantae</taxon>
        <taxon>Streptophyta</taxon>
        <taxon>Embryophyta</taxon>
        <taxon>Tracheophyta</taxon>
        <taxon>Spermatophyta</taxon>
        <taxon>Magnoliopsida</taxon>
        <taxon>Magnoliidae</taxon>
        <taxon>Laurales</taxon>
        <taxon>Lauraceae</taxon>
        <taxon>Cinnamomum</taxon>
    </lineage>
</organism>
<evidence type="ECO:0000313" key="2">
    <source>
        <dbReference type="EMBL" id="RWR78911.1"/>
    </source>
</evidence>
<evidence type="ECO:0000313" key="3">
    <source>
        <dbReference type="Proteomes" id="UP000283530"/>
    </source>
</evidence>
<feature type="compositionally biased region" description="Basic and acidic residues" evidence="1">
    <location>
        <begin position="131"/>
        <end position="155"/>
    </location>
</feature>
<dbReference type="AlphaFoldDB" id="A0A3S4NLW4"/>
<gene>
    <name evidence="2" type="ORF">CKAN_00746500</name>
</gene>
<dbReference type="Proteomes" id="UP000283530">
    <property type="component" value="Unassembled WGS sequence"/>
</dbReference>
<protein>
    <submittedName>
        <fullName evidence="2">Uncharacterized protein</fullName>
    </submittedName>
</protein>
<feature type="compositionally biased region" description="Basic and acidic residues" evidence="1">
    <location>
        <begin position="19"/>
        <end position="56"/>
    </location>
</feature>
<feature type="region of interest" description="Disordered" evidence="1">
    <location>
        <begin position="16"/>
        <end position="155"/>
    </location>
</feature>
<accession>A0A3S4NLW4</accession>
<name>A0A3S4NLW4_9MAGN</name>
<comment type="caution">
    <text evidence="2">The sequence shown here is derived from an EMBL/GenBank/DDBJ whole genome shotgun (WGS) entry which is preliminary data.</text>
</comment>
<dbReference type="EMBL" id="QPKB01000003">
    <property type="protein sequence ID" value="RWR78911.1"/>
    <property type="molecule type" value="Genomic_DNA"/>
</dbReference>
<sequence>MEDSIEESESLVSYLNFNPKKDSDKEKAEAGKEVKAGLHDEEIGVGKVKEEKKEGEGGVGGGIINQLISSLLKPKGEEDREGKRKRSSEDEVGGVEEVKEEEKEEGGESGDGAINQFISNLLNSKGEEDEEKGKVEMNDKERGVEQVKEEKKDEETGGVINHLLSNLPVSLPPAVSDNIVPETVSMREFPFPAVRERIPCRGD</sequence>
<keyword evidence="3" id="KW-1185">Reference proteome</keyword>